<feature type="signal peptide" evidence="1">
    <location>
        <begin position="1"/>
        <end position="26"/>
    </location>
</feature>
<proteinExistence type="predicted"/>
<comment type="caution">
    <text evidence="2">The sequence shown here is derived from an EMBL/GenBank/DDBJ whole genome shotgun (WGS) entry which is preliminary data.</text>
</comment>
<dbReference type="EMBL" id="CAUJNA010000515">
    <property type="protein sequence ID" value="CAJ1378131.1"/>
    <property type="molecule type" value="Genomic_DNA"/>
</dbReference>
<keyword evidence="3" id="KW-1185">Reference proteome</keyword>
<evidence type="ECO:0000256" key="1">
    <source>
        <dbReference type="SAM" id="SignalP"/>
    </source>
</evidence>
<keyword evidence="1" id="KW-0732">Signal</keyword>
<dbReference type="Proteomes" id="UP001178507">
    <property type="component" value="Unassembled WGS sequence"/>
</dbReference>
<accession>A0AA36HZA5</accession>
<protein>
    <submittedName>
        <fullName evidence="2">Uncharacterized protein</fullName>
    </submittedName>
</protein>
<name>A0AA36HZA5_9DINO</name>
<reference evidence="2" key="1">
    <citation type="submission" date="2023-08" db="EMBL/GenBank/DDBJ databases">
        <authorList>
            <person name="Chen Y."/>
            <person name="Shah S."/>
            <person name="Dougan E. K."/>
            <person name="Thang M."/>
            <person name="Chan C."/>
        </authorList>
    </citation>
    <scope>NUCLEOTIDE SEQUENCE</scope>
</reference>
<evidence type="ECO:0000313" key="2">
    <source>
        <dbReference type="EMBL" id="CAJ1378131.1"/>
    </source>
</evidence>
<sequence>MGIAVGGVAGLLVLGALVLMANPCRRAALFSANPSSGIDLAEARQLEDAAGRLKHVNSRAEADKMVASAMKQASEERLHQAAQRKEGKLPPLFRDLNSVSSGQFFQNEKLALEAKKAEALDKVARKENELENRGEYKLKESQNFRQAFCVFNAVETVDSIGGTGIDIESLIRTCPEPRNDIGTFACSTNAGTLAEMVGSAATWLSSAVSSCDVLPNVGAECGAGVAGIVSALGEIAASGSLAMTSCKEFPLAGFKQAEQYCPFGGCEGPKISQIGNTAGPARRLFIGSGIGGTGVQCGVDVGFIVDNIYDTIFFIQQGVNLNMCNKNVRFGPYSYLTGVPEAACAMDIAGAVAWITQIATFVQQLINHCPDLLNLPTLCGSSATGLVSAASQIATWGSQIAISCGEGESLTQVTRNIVFNETYSVVLGREVEFIKLCSHAMSGFAVHCNWLESEDGDGADKQLRVTFAGTYQGLLLAEADIKENGLLIPGFPPLTYDRTVRIGDRRLEAVEESMEKWDPVNHPSMKRLRKKMRELYEIRQNITGGKQSWAGTQDDPASSSKYYRVRQELVDRLRAMYNTACKESRSKPEKAWPRMDEMVEFVKTSDPVLSNLLEDPAESAEVKESVKDPSLTLTADPLPGRRLYSIFFERAMEGKAPPEAAKPEEFARILELTEADTEAARIESCQPRLKELYLSCIKQAQDSKTPLATLKPEVSDQMAKFQLPLSAVEDTALEVYKSFLDKVADRVLSTSEKDELQKMRDFLELEKSSLRRMHLKAFAATYEQSVREALGRSGVMEEDSREVLTKLGQRLGLEAEDAEKIFYGVIEESG</sequence>
<dbReference type="AlphaFoldDB" id="A0AA36HZA5"/>
<evidence type="ECO:0000313" key="3">
    <source>
        <dbReference type="Proteomes" id="UP001178507"/>
    </source>
</evidence>
<feature type="chain" id="PRO_5041290564" evidence="1">
    <location>
        <begin position="27"/>
        <end position="830"/>
    </location>
</feature>
<gene>
    <name evidence="2" type="ORF">EVOR1521_LOCUS6757</name>
</gene>
<organism evidence="2 3">
    <name type="scientific">Effrenium voratum</name>
    <dbReference type="NCBI Taxonomy" id="2562239"/>
    <lineage>
        <taxon>Eukaryota</taxon>
        <taxon>Sar</taxon>
        <taxon>Alveolata</taxon>
        <taxon>Dinophyceae</taxon>
        <taxon>Suessiales</taxon>
        <taxon>Symbiodiniaceae</taxon>
        <taxon>Effrenium</taxon>
    </lineage>
</organism>